<organism evidence="2 3">
    <name type="scientific">Rhodotorula paludigena</name>
    <dbReference type="NCBI Taxonomy" id="86838"/>
    <lineage>
        <taxon>Eukaryota</taxon>
        <taxon>Fungi</taxon>
        <taxon>Dikarya</taxon>
        <taxon>Basidiomycota</taxon>
        <taxon>Pucciniomycotina</taxon>
        <taxon>Microbotryomycetes</taxon>
        <taxon>Sporidiobolales</taxon>
        <taxon>Sporidiobolaceae</taxon>
        <taxon>Rhodotorula</taxon>
    </lineage>
</organism>
<proteinExistence type="predicted"/>
<evidence type="ECO:0000313" key="3">
    <source>
        <dbReference type="Proteomes" id="UP001342314"/>
    </source>
</evidence>
<dbReference type="EMBL" id="BQKY01000005">
    <property type="protein sequence ID" value="GJN89853.1"/>
    <property type="molecule type" value="Genomic_DNA"/>
</dbReference>
<feature type="compositionally biased region" description="Acidic residues" evidence="1">
    <location>
        <begin position="101"/>
        <end position="116"/>
    </location>
</feature>
<reference evidence="2 3" key="1">
    <citation type="submission" date="2021-12" db="EMBL/GenBank/DDBJ databases">
        <title>High titer production of polyol ester of fatty acids by Rhodotorula paludigena BS15 towards product separation-free biomass refinery.</title>
        <authorList>
            <person name="Mano J."/>
            <person name="Ono H."/>
            <person name="Tanaka T."/>
            <person name="Naito K."/>
            <person name="Sushida H."/>
            <person name="Ike M."/>
            <person name="Tokuyasu K."/>
            <person name="Kitaoka M."/>
        </authorList>
    </citation>
    <scope>NUCLEOTIDE SEQUENCE [LARGE SCALE GENOMIC DNA]</scope>
    <source>
        <strain evidence="2 3">BS15</strain>
    </source>
</reference>
<feature type="compositionally biased region" description="Low complexity" evidence="1">
    <location>
        <begin position="432"/>
        <end position="441"/>
    </location>
</feature>
<sequence>MPDTDYDSLPSPPRSTRGATAQGGTGKKVKLYGKRAARRGASAHASRAGGGAEREQGSSSDVERNARARKKIRDSAGKGRAKGAGRIGAARASKTRRVERDEEGDVESNGEDEDEETLRPAKPASTLARRDRLSAPKANKPPLSAPPPSTRANALFDKSNLTVESPRRAGLIDRSSSPFSPAPRTAADTSTTAQEQQPVFRYTTTEFGDLPSLRLSIGGCSDIKPVAGGSAHGDAAMGEKEAEGMESTIVLETWDDDPSKTATSSSVLGMLDLAQVDDEGEVTLKPSDETIQAAEQVEMDVDERADPLDAAVDATVVMKRPAGLQHDHDDGLEAIEIDGAPAAVDQDEEIVAEPAIAASDRQSSSSGDAPVQARAAPKPVAPRTSYSAAFMPPRRPRPSVDVADPVGPPSDEDELAYYLRTTGTFSSEDDLPPLSAAPSDESAAEDFLAEREVGRAVKPTSGQRTKRLAASAEAREHRLRVGEGKDGRRKGLERVVLDLQDVRLSRRVRQAIETRAAGGTAEDEERIQKEMAVQKREWRSG</sequence>
<keyword evidence="3" id="KW-1185">Reference proteome</keyword>
<feature type="region of interest" description="Disordered" evidence="1">
    <location>
        <begin position="1"/>
        <end position="196"/>
    </location>
</feature>
<name>A0AAV5GHW9_9BASI</name>
<feature type="region of interest" description="Disordered" evidence="1">
    <location>
        <begin position="513"/>
        <end position="541"/>
    </location>
</feature>
<feature type="compositionally biased region" description="Polar residues" evidence="1">
    <location>
        <begin position="187"/>
        <end position="196"/>
    </location>
</feature>
<dbReference type="AlphaFoldDB" id="A0AAV5GHW9"/>
<feature type="compositionally biased region" description="Basic and acidic residues" evidence="1">
    <location>
        <begin position="473"/>
        <end position="492"/>
    </location>
</feature>
<evidence type="ECO:0000256" key="1">
    <source>
        <dbReference type="SAM" id="MobiDB-lite"/>
    </source>
</evidence>
<comment type="caution">
    <text evidence="2">The sequence shown here is derived from an EMBL/GenBank/DDBJ whole genome shotgun (WGS) entry which is preliminary data.</text>
</comment>
<dbReference type="Proteomes" id="UP001342314">
    <property type="component" value="Unassembled WGS sequence"/>
</dbReference>
<protein>
    <submittedName>
        <fullName evidence="2">Uncharacterized protein</fullName>
    </submittedName>
</protein>
<feature type="compositionally biased region" description="Basic and acidic residues" evidence="1">
    <location>
        <begin position="52"/>
        <end position="66"/>
    </location>
</feature>
<evidence type="ECO:0000313" key="2">
    <source>
        <dbReference type="EMBL" id="GJN89853.1"/>
    </source>
</evidence>
<accession>A0AAV5GHW9</accession>
<feature type="compositionally biased region" description="Basic and acidic residues" evidence="1">
    <location>
        <begin position="526"/>
        <end position="541"/>
    </location>
</feature>
<feature type="compositionally biased region" description="Basic residues" evidence="1">
    <location>
        <begin position="27"/>
        <end position="38"/>
    </location>
</feature>
<gene>
    <name evidence="2" type="ORF">Rhopal_002842-T1</name>
</gene>
<feature type="region of interest" description="Disordered" evidence="1">
    <location>
        <begin position="338"/>
        <end position="492"/>
    </location>
</feature>